<sequence>MKMRDMREYISINLIIFMFWVFLIVKDGVISPLEGALLFDLALVYLMREPIKRLLDAMFRAR</sequence>
<keyword evidence="1" id="KW-0812">Transmembrane</keyword>
<evidence type="ECO:0000313" key="3">
    <source>
        <dbReference type="Proteomes" id="UP000670947"/>
    </source>
</evidence>
<keyword evidence="1" id="KW-1133">Transmembrane helix</keyword>
<accession>A0ABS3W3Q1</accession>
<gene>
    <name evidence="2" type="ORF">I8J29_01875</name>
</gene>
<feature type="transmembrane region" description="Helical" evidence="1">
    <location>
        <begin position="9"/>
        <end position="25"/>
    </location>
</feature>
<organism evidence="2 3">
    <name type="scientific">Paenibacillus artemisiicola</name>
    <dbReference type="NCBI Taxonomy" id="1172618"/>
    <lineage>
        <taxon>Bacteria</taxon>
        <taxon>Bacillati</taxon>
        <taxon>Bacillota</taxon>
        <taxon>Bacilli</taxon>
        <taxon>Bacillales</taxon>
        <taxon>Paenibacillaceae</taxon>
        <taxon>Paenibacillus</taxon>
    </lineage>
</organism>
<evidence type="ECO:0000256" key="1">
    <source>
        <dbReference type="SAM" id="Phobius"/>
    </source>
</evidence>
<evidence type="ECO:0000313" key="2">
    <source>
        <dbReference type="EMBL" id="MBO7742927.1"/>
    </source>
</evidence>
<keyword evidence="1" id="KW-0472">Membrane</keyword>
<protein>
    <submittedName>
        <fullName evidence="2">Uncharacterized protein</fullName>
    </submittedName>
</protein>
<reference evidence="2 3" key="1">
    <citation type="submission" date="2021-03" db="EMBL/GenBank/DDBJ databases">
        <title>Paenibacillus artemisicola MWE-103 whole genome sequence.</title>
        <authorList>
            <person name="Ham Y.J."/>
        </authorList>
    </citation>
    <scope>NUCLEOTIDE SEQUENCE [LARGE SCALE GENOMIC DNA]</scope>
    <source>
        <strain evidence="2 3">MWE-103</strain>
    </source>
</reference>
<proteinExistence type="predicted"/>
<keyword evidence="3" id="KW-1185">Reference proteome</keyword>
<dbReference type="EMBL" id="JAGGDJ010000001">
    <property type="protein sequence ID" value="MBO7742927.1"/>
    <property type="molecule type" value="Genomic_DNA"/>
</dbReference>
<comment type="caution">
    <text evidence="2">The sequence shown here is derived from an EMBL/GenBank/DDBJ whole genome shotgun (WGS) entry which is preliminary data.</text>
</comment>
<dbReference type="RefSeq" id="WP_143088884.1">
    <property type="nucleotide sequence ID" value="NZ_JAGGDJ010000001.1"/>
</dbReference>
<dbReference type="Proteomes" id="UP000670947">
    <property type="component" value="Unassembled WGS sequence"/>
</dbReference>
<name>A0ABS3W3Q1_9BACL</name>